<dbReference type="Proteomes" id="UP000335636">
    <property type="component" value="Unassembled WGS sequence"/>
</dbReference>
<evidence type="ECO:0000256" key="2">
    <source>
        <dbReference type="SAM" id="MobiDB-lite"/>
    </source>
</evidence>
<organism evidence="4 5">
    <name type="scientific">Marmota monax</name>
    <name type="common">Woodchuck</name>
    <dbReference type="NCBI Taxonomy" id="9995"/>
    <lineage>
        <taxon>Eukaryota</taxon>
        <taxon>Metazoa</taxon>
        <taxon>Chordata</taxon>
        <taxon>Craniata</taxon>
        <taxon>Vertebrata</taxon>
        <taxon>Euteleostomi</taxon>
        <taxon>Mammalia</taxon>
        <taxon>Eutheria</taxon>
        <taxon>Euarchontoglires</taxon>
        <taxon>Glires</taxon>
        <taxon>Rodentia</taxon>
        <taxon>Sciuromorpha</taxon>
        <taxon>Sciuridae</taxon>
        <taxon>Xerinae</taxon>
        <taxon>Marmotini</taxon>
        <taxon>Marmota</taxon>
    </lineage>
</organism>
<accession>A0A5E4BXX8</accession>
<keyword evidence="1" id="KW-0175">Coiled coil</keyword>
<proteinExistence type="predicted"/>
<feature type="region of interest" description="Disordered" evidence="2">
    <location>
        <begin position="111"/>
        <end position="134"/>
    </location>
</feature>
<evidence type="ECO:0000256" key="1">
    <source>
        <dbReference type="SAM" id="Coils"/>
    </source>
</evidence>
<dbReference type="Proteomes" id="UP000662637">
    <property type="component" value="Unassembled WGS sequence"/>
</dbReference>
<name>A0A5E4BXX8_MARMO</name>
<sequence length="134" mass="15092">MTMTLCEEEPEVKAELHWTLPKGNTKVVQWRKNYERDVIQRTEELEDARKKLAISLQEAAEAMQVANAKNASVERAWHQLHLELGDALSELGKVCSVAAALDQKQQQSEEALADWGKQKHEESQALLAASQKEA</sequence>
<dbReference type="EMBL" id="CABDUW010000697">
    <property type="protein sequence ID" value="VTJ73769.1"/>
    <property type="molecule type" value="Genomic_DNA"/>
</dbReference>
<feature type="coiled-coil region" evidence="1">
    <location>
        <begin position="31"/>
        <end position="76"/>
    </location>
</feature>
<reference evidence="4 5" key="1">
    <citation type="submission" date="2019-04" db="EMBL/GenBank/DDBJ databases">
        <authorList>
            <person name="Alioto T."/>
            <person name="Alioto T."/>
        </authorList>
    </citation>
    <scope>NUCLEOTIDE SEQUENCE [LARGE SCALE GENOMIC DNA]</scope>
</reference>
<gene>
    <name evidence="3" type="ORF">GHT09_012424</name>
    <name evidence="4" type="ORF">MONAX_5E023223</name>
</gene>
<dbReference type="EMBL" id="WJEC01002463">
    <property type="protein sequence ID" value="KAF7476425.1"/>
    <property type="molecule type" value="Genomic_DNA"/>
</dbReference>
<reference evidence="3" key="2">
    <citation type="submission" date="2020-08" db="EMBL/GenBank/DDBJ databases">
        <authorList>
            <person name="Shumante A."/>
            <person name="Zimin A.V."/>
            <person name="Puiu D."/>
            <person name="Salzberg S.L."/>
        </authorList>
    </citation>
    <scope>NUCLEOTIDE SEQUENCE</scope>
    <source>
        <strain evidence="3">WC2-LM</strain>
        <tissue evidence="3">Liver</tissue>
    </source>
</reference>
<evidence type="ECO:0000313" key="4">
    <source>
        <dbReference type="EMBL" id="VTJ73769.1"/>
    </source>
</evidence>
<protein>
    <submittedName>
        <fullName evidence="4">Uncharacterized protein</fullName>
    </submittedName>
</protein>
<keyword evidence="5" id="KW-1185">Reference proteome</keyword>
<dbReference type="AlphaFoldDB" id="A0A5E4BXX8"/>
<evidence type="ECO:0000313" key="5">
    <source>
        <dbReference type="Proteomes" id="UP000335636"/>
    </source>
</evidence>
<evidence type="ECO:0000313" key="3">
    <source>
        <dbReference type="EMBL" id="KAF7476425.1"/>
    </source>
</evidence>